<keyword evidence="4" id="KW-0131">Cell cycle</keyword>
<evidence type="ECO:0000313" key="5">
    <source>
        <dbReference type="EMBL" id="NNM74327.1"/>
    </source>
</evidence>
<comment type="similarity">
    <text evidence="1 4">Belongs to the MinE family.</text>
</comment>
<dbReference type="Proteomes" id="UP000564885">
    <property type="component" value="Unassembled WGS sequence"/>
</dbReference>
<gene>
    <name evidence="4 5" type="primary">minE</name>
    <name evidence="5" type="ORF">HJG44_18370</name>
</gene>
<dbReference type="AlphaFoldDB" id="A0A849IEC7"/>
<evidence type="ECO:0000256" key="3">
    <source>
        <dbReference type="ARBA" id="ARBA00025265"/>
    </source>
</evidence>
<dbReference type="HAMAP" id="MF_00262">
    <property type="entry name" value="MinE"/>
    <property type="match status" value="1"/>
</dbReference>
<dbReference type="Gene3D" id="3.30.1070.10">
    <property type="entry name" value="Cell division topological specificity factor MinE"/>
    <property type="match status" value="1"/>
</dbReference>
<sequence>MNLLSFFQRRRGSAPIARDRLQVLLAHERAVLGQRDLVAILREEILAVIGRHVRVDSDKVRVKMDRGASISTLEVDIEIPTAEGGLKLAIAG</sequence>
<keyword evidence="6" id="KW-1185">Reference proteome</keyword>
<organism evidence="5 6">
    <name type="scientific">Enterovirga aerilata</name>
    <dbReference type="NCBI Taxonomy" id="2730920"/>
    <lineage>
        <taxon>Bacteria</taxon>
        <taxon>Pseudomonadati</taxon>
        <taxon>Pseudomonadota</taxon>
        <taxon>Alphaproteobacteria</taxon>
        <taxon>Hyphomicrobiales</taxon>
        <taxon>Methylobacteriaceae</taxon>
        <taxon>Enterovirga</taxon>
    </lineage>
</organism>
<proteinExistence type="inferred from homology"/>
<name>A0A849IEC7_9HYPH</name>
<dbReference type="InterPro" id="IPR005527">
    <property type="entry name" value="MinE"/>
</dbReference>
<dbReference type="EMBL" id="JABEPP010000005">
    <property type="protein sequence ID" value="NNM74327.1"/>
    <property type="molecule type" value="Genomic_DNA"/>
</dbReference>
<accession>A0A849IEC7</accession>
<evidence type="ECO:0000313" key="6">
    <source>
        <dbReference type="Proteomes" id="UP000564885"/>
    </source>
</evidence>
<dbReference type="NCBIfam" id="TIGR01215">
    <property type="entry name" value="minE"/>
    <property type="match status" value="1"/>
</dbReference>
<evidence type="ECO:0000256" key="2">
    <source>
        <dbReference type="ARBA" id="ARBA00020112"/>
    </source>
</evidence>
<comment type="caution">
    <text evidence="5">The sequence shown here is derived from an EMBL/GenBank/DDBJ whole genome shotgun (WGS) entry which is preliminary data.</text>
</comment>
<evidence type="ECO:0000256" key="4">
    <source>
        <dbReference type="HAMAP-Rule" id="MF_00262"/>
    </source>
</evidence>
<comment type="function">
    <text evidence="3 4">Prevents the cell division inhibition by proteins MinC and MinD at internal division sites while permitting inhibition at polar sites. This ensures cell division at the proper site by restricting the formation of a division septum at the midpoint of the long axis of the cell.</text>
</comment>
<evidence type="ECO:0000256" key="1">
    <source>
        <dbReference type="ARBA" id="ARBA00008168"/>
    </source>
</evidence>
<dbReference type="SUPFAM" id="SSF55229">
    <property type="entry name" value="Cell division protein MinE topological specificity domain"/>
    <property type="match status" value="1"/>
</dbReference>
<reference evidence="5 6" key="1">
    <citation type="submission" date="2020-04" db="EMBL/GenBank/DDBJ databases">
        <title>Enterovirga sp. isolate from soil.</title>
        <authorList>
            <person name="Chea S."/>
            <person name="Kim D.-U."/>
        </authorList>
    </citation>
    <scope>NUCLEOTIDE SEQUENCE [LARGE SCALE GENOMIC DNA]</scope>
    <source>
        <strain evidence="5 6">DB1703</strain>
    </source>
</reference>
<dbReference type="Pfam" id="PF03776">
    <property type="entry name" value="MinE"/>
    <property type="match status" value="1"/>
</dbReference>
<dbReference type="RefSeq" id="WP_171219771.1">
    <property type="nucleotide sequence ID" value="NZ_JABEPP010000005.1"/>
</dbReference>
<dbReference type="NCBIfam" id="NF001422">
    <property type="entry name" value="PRK00296.1"/>
    <property type="match status" value="1"/>
</dbReference>
<keyword evidence="4 5" id="KW-0132">Cell division</keyword>
<dbReference type="GO" id="GO:0032955">
    <property type="term" value="P:regulation of division septum assembly"/>
    <property type="evidence" value="ECO:0007669"/>
    <property type="project" value="InterPro"/>
</dbReference>
<dbReference type="InterPro" id="IPR036707">
    <property type="entry name" value="MinE_sf"/>
</dbReference>
<dbReference type="GO" id="GO:0051301">
    <property type="term" value="P:cell division"/>
    <property type="evidence" value="ECO:0007669"/>
    <property type="project" value="UniProtKB-KW"/>
</dbReference>
<protein>
    <recommendedName>
        <fullName evidence="2 4">Cell division topological specificity factor</fullName>
    </recommendedName>
</protein>